<accession>A0AAF3EY99</accession>
<organism evidence="1 2">
    <name type="scientific">Mesorhabditis belari</name>
    <dbReference type="NCBI Taxonomy" id="2138241"/>
    <lineage>
        <taxon>Eukaryota</taxon>
        <taxon>Metazoa</taxon>
        <taxon>Ecdysozoa</taxon>
        <taxon>Nematoda</taxon>
        <taxon>Chromadorea</taxon>
        <taxon>Rhabditida</taxon>
        <taxon>Rhabditina</taxon>
        <taxon>Rhabditomorpha</taxon>
        <taxon>Rhabditoidea</taxon>
        <taxon>Rhabditidae</taxon>
        <taxon>Mesorhabditinae</taxon>
        <taxon>Mesorhabditis</taxon>
    </lineage>
</organism>
<keyword evidence="1" id="KW-1185">Reference proteome</keyword>
<sequence length="116" mass="12664">MPRPFFGNYRTTSSTIPINSSILHSQRDSALQADALKAAVFKAASDKTSSSPQRFISVPISSPWHKTQNGAPTAAQGAHRVVSPQDICHLNPESMRGNFRFNIDVSSEAPLSITRR</sequence>
<dbReference type="WBParaSite" id="MBELARI_LOCUS19188">
    <property type="protein sequence ID" value="MBELARI_LOCUS19188"/>
    <property type="gene ID" value="MBELARI_LOCUS19188"/>
</dbReference>
<reference evidence="2" key="1">
    <citation type="submission" date="2024-02" db="UniProtKB">
        <authorList>
            <consortium name="WormBaseParasite"/>
        </authorList>
    </citation>
    <scope>IDENTIFICATION</scope>
</reference>
<proteinExistence type="predicted"/>
<dbReference type="AlphaFoldDB" id="A0AAF3EY99"/>
<protein>
    <submittedName>
        <fullName evidence="2">Uncharacterized protein</fullName>
    </submittedName>
</protein>
<name>A0AAF3EY99_9BILA</name>
<evidence type="ECO:0000313" key="2">
    <source>
        <dbReference type="WBParaSite" id="MBELARI_LOCUS19188"/>
    </source>
</evidence>
<evidence type="ECO:0000313" key="1">
    <source>
        <dbReference type="Proteomes" id="UP000887575"/>
    </source>
</evidence>
<dbReference type="Proteomes" id="UP000887575">
    <property type="component" value="Unassembled WGS sequence"/>
</dbReference>